<evidence type="ECO:0000313" key="2">
    <source>
        <dbReference type="Proteomes" id="UP000198282"/>
    </source>
</evidence>
<name>A0A239GYD9_9ACTN</name>
<gene>
    <name evidence="1" type="ORF">SAMN05216276_101512</name>
</gene>
<evidence type="ECO:0008006" key="3">
    <source>
        <dbReference type="Google" id="ProtNLM"/>
    </source>
</evidence>
<reference evidence="1 2" key="1">
    <citation type="submission" date="2017-06" db="EMBL/GenBank/DDBJ databases">
        <authorList>
            <person name="Kim H.J."/>
            <person name="Triplett B.A."/>
        </authorList>
    </citation>
    <scope>NUCLEOTIDE SEQUENCE [LARGE SCALE GENOMIC DNA]</scope>
    <source>
        <strain evidence="1 2">CGMCC 4.2132</strain>
    </source>
</reference>
<dbReference type="EMBL" id="FZOD01000015">
    <property type="protein sequence ID" value="SNS74137.1"/>
    <property type="molecule type" value="Genomic_DNA"/>
</dbReference>
<organism evidence="1 2">
    <name type="scientific">Streptosporangium subroseum</name>
    <dbReference type="NCBI Taxonomy" id="106412"/>
    <lineage>
        <taxon>Bacteria</taxon>
        <taxon>Bacillati</taxon>
        <taxon>Actinomycetota</taxon>
        <taxon>Actinomycetes</taxon>
        <taxon>Streptosporangiales</taxon>
        <taxon>Streptosporangiaceae</taxon>
        <taxon>Streptosporangium</taxon>
    </lineage>
</organism>
<dbReference type="Proteomes" id="UP000198282">
    <property type="component" value="Unassembled WGS sequence"/>
</dbReference>
<keyword evidence="2" id="KW-1185">Reference proteome</keyword>
<accession>A0A239GYD9</accession>
<sequence length="127" mass="14408">MRNFSLVTAAHTVLAVPGITKTPMLKKTTSGGIESLNQMPAAGRERYRDVLDHYATMSANSHNARFLVSAEQVAVKLHRIVDRPRPRFKYHLAPDAWLVDRLVTRLLPWRLRAAVNARAYRLSAHPR</sequence>
<protein>
    <recommendedName>
        <fullName evidence="3">Short chain dehydrogenase</fullName>
    </recommendedName>
</protein>
<proteinExistence type="predicted"/>
<dbReference type="AlphaFoldDB" id="A0A239GYD9"/>
<evidence type="ECO:0000313" key="1">
    <source>
        <dbReference type="EMBL" id="SNS74137.1"/>
    </source>
</evidence>